<dbReference type="InterPro" id="IPR009318">
    <property type="entry name" value="Gustatory_rcpt"/>
</dbReference>
<evidence type="ECO:0000256" key="6">
    <source>
        <dbReference type="ARBA" id="ARBA00023136"/>
    </source>
</evidence>
<evidence type="ECO:0000256" key="3">
    <source>
        <dbReference type="ARBA" id="ARBA00022475"/>
    </source>
</evidence>
<dbReference type="Pfam" id="PF06151">
    <property type="entry name" value="Trehalose_recp"/>
    <property type="match status" value="1"/>
</dbReference>
<evidence type="ECO:0000313" key="10">
    <source>
        <dbReference type="Proteomes" id="UP000051574"/>
    </source>
</evidence>
<evidence type="ECO:0000256" key="7">
    <source>
        <dbReference type="ARBA" id="ARBA00023170"/>
    </source>
</evidence>
<accession>A0A0T6BFR1</accession>
<evidence type="ECO:0000256" key="8">
    <source>
        <dbReference type="SAM" id="Phobius"/>
    </source>
</evidence>
<comment type="caution">
    <text evidence="9">The sequence shown here is derived from an EMBL/GenBank/DDBJ whole genome shotgun (WGS) entry which is preliminary data.</text>
</comment>
<dbReference type="PANTHER" id="PTHR21421">
    <property type="entry name" value="GUSTATORY RECEPTOR"/>
    <property type="match status" value="1"/>
</dbReference>
<comment type="subcellular location">
    <subcellularLocation>
        <location evidence="1">Cell membrane</location>
        <topology evidence="1">Multi-pass membrane protein</topology>
    </subcellularLocation>
</comment>
<keyword evidence="5 8" id="KW-1133">Transmembrane helix</keyword>
<reference evidence="9 10" key="1">
    <citation type="submission" date="2015-09" db="EMBL/GenBank/DDBJ databases">
        <title>Draft genome of the scarab beetle Oryctes borbonicus.</title>
        <authorList>
            <person name="Meyer J.M."/>
            <person name="Markov G.V."/>
            <person name="Baskaran P."/>
            <person name="Herrmann M."/>
            <person name="Sommer R.J."/>
            <person name="Roedelsperger C."/>
        </authorList>
    </citation>
    <scope>NUCLEOTIDE SEQUENCE [LARGE SCALE GENOMIC DNA]</scope>
    <source>
        <strain evidence="9">OB123</strain>
        <tissue evidence="9">Whole animal</tissue>
    </source>
</reference>
<evidence type="ECO:0000256" key="2">
    <source>
        <dbReference type="ARBA" id="ARBA00005327"/>
    </source>
</evidence>
<dbReference type="EMBL" id="LJIG01000777">
    <property type="protein sequence ID" value="KRT86163.1"/>
    <property type="molecule type" value="Genomic_DNA"/>
</dbReference>
<dbReference type="GO" id="GO:0008527">
    <property type="term" value="F:taste receptor activity"/>
    <property type="evidence" value="ECO:0007669"/>
    <property type="project" value="InterPro"/>
</dbReference>
<dbReference type="Proteomes" id="UP000051574">
    <property type="component" value="Unassembled WGS sequence"/>
</dbReference>
<organism evidence="9 10">
    <name type="scientific">Oryctes borbonicus</name>
    <dbReference type="NCBI Taxonomy" id="1629725"/>
    <lineage>
        <taxon>Eukaryota</taxon>
        <taxon>Metazoa</taxon>
        <taxon>Ecdysozoa</taxon>
        <taxon>Arthropoda</taxon>
        <taxon>Hexapoda</taxon>
        <taxon>Insecta</taxon>
        <taxon>Pterygota</taxon>
        <taxon>Neoptera</taxon>
        <taxon>Endopterygota</taxon>
        <taxon>Coleoptera</taxon>
        <taxon>Polyphaga</taxon>
        <taxon>Scarabaeiformia</taxon>
        <taxon>Scarabaeidae</taxon>
        <taxon>Dynastinae</taxon>
        <taxon>Oryctes</taxon>
    </lineage>
</organism>
<gene>
    <name evidence="9" type="ORF">AMK59_2206</name>
</gene>
<feature type="transmembrane region" description="Helical" evidence="8">
    <location>
        <begin position="121"/>
        <end position="142"/>
    </location>
</feature>
<dbReference type="GO" id="GO:0005886">
    <property type="term" value="C:plasma membrane"/>
    <property type="evidence" value="ECO:0007669"/>
    <property type="project" value="UniProtKB-SubCell"/>
</dbReference>
<proteinExistence type="inferred from homology"/>
<dbReference type="OrthoDB" id="5800391at2759"/>
<dbReference type="AlphaFoldDB" id="A0A0T6BFR1"/>
<evidence type="ECO:0000256" key="5">
    <source>
        <dbReference type="ARBA" id="ARBA00022989"/>
    </source>
</evidence>
<sequence length="176" mass="20761">MGYLQRHLKYVLALSQLFGVLPVSGIFSDDPLRLKFSWLSWKVLYTCCLILLTFFLVLMAFYNLCTNDFELPNFTTFVFFSNGFIVITVFLKLATEWPEFMRYWHSTEMFIKSKVLLPKRFVSLPFIILSAAAIEHGLFVTYCITFEEFNGNITINGFEHFMTNDVYVFNYISYTW</sequence>
<feature type="transmembrane region" description="Helical" evidence="8">
    <location>
        <begin position="43"/>
        <end position="62"/>
    </location>
</feature>
<evidence type="ECO:0000256" key="1">
    <source>
        <dbReference type="ARBA" id="ARBA00004651"/>
    </source>
</evidence>
<dbReference type="PANTHER" id="PTHR21421:SF29">
    <property type="entry name" value="GUSTATORY RECEPTOR 5A FOR TREHALOSE-RELATED"/>
    <property type="match status" value="1"/>
</dbReference>
<keyword evidence="4 8" id="KW-0812">Transmembrane</keyword>
<evidence type="ECO:0008006" key="11">
    <source>
        <dbReference type="Google" id="ProtNLM"/>
    </source>
</evidence>
<keyword evidence="3" id="KW-1003">Cell membrane</keyword>
<name>A0A0T6BFR1_9SCAR</name>
<feature type="non-terminal residue" evidence="9">
    <location>
        <position position="176"/>
    </location>
</feature>
<dbReference type="GO" id="GO:0050916">
    <property type="term" value="P:sensory perception of sweet taste"/>
    <property type="evidence" value="ECO:0007669"/>
    <property type="project" value="UniProtKB-ARBA"/>
</dbReference>
<comment type="similarity">
    <text evidence="2">Belongs to the insect chemoreceptor superfamily. Gustatory receptor (GR) family. Gr5a subfamily.</text>
</comment>
<evidence type="ECO:0000256" key="4">
    <source>
        <dbReference type="ARBA" id="ARBA00022692"/>
    </source>
</evidence>
<evidence type="ECO:0000313" key="9">
    <source>
        <dbReference type="EMBL" id="KRT86163.1"/>
    </source>
</evidence>
<protein>
    <recommendedName>
        <fullName evidence="11">Serpentine receptor class gamma</fullName>
    </recommendedName>
</protein>
<feature type="transmembrane region" description="Helical" evidence="8">
    <location>
        <begin position="74"/>
        <end position="94"/>
    </location>
</feature>
<keyword evidence="10" id="KW-1185">Reference proteome</keyword>
<keyword evidence="6 8" id="KW-0472">Membrane</keyword>
<keyword evidence="7" id="KW-0675">Receptor</keyword>